<evidence type="ECO:0000256" key="1">
    <source>
        <dbReference type="SAM" id="Phobius"/>
    </source>
</evidence>
<keyword evidence="1" id="KW-0812">Transmembrane</keyword>
<organism evidence="2 3">
    <name type="scientific">Paenibacillus uliginis N3/975</name>
    <dbReference type="NCBI Taxonomy" id="1313296"/>
    <lineage>
        <taxon>Bacteria</taxon>
        <taxon>Bacillati</taxon>
        <taxon>Bacillota</taxon>
        <taxon>Bacilli</taxon>
        <taxon>Bacillales</taxon>
        <taxon>Paenibacillaceae</taxon>
        <taxon>Paenibacillus</taxon>
    </lineage>
</organism>
<feature type="transmembrane region" description="Helical" evidence="1">
    <location>
        <begin position="393"/>
        <end position="416"/>
    </location>
</feature>
<dbReference type="Proteomes" id="UP000192940">
    <property type="component" value="Chromosome I"/>
</dbReference>
<accession>A0A1X7HQ51</accession>
<proteinExistence type="predicted"/>
<feature type="transmembrane region" description="Helical" evidence="1">
    <location>
        <begin position="38"/>
        <end position="58"/>
    </location>
</feature>
<dbReference type="RefSeq" id="WP_208915850.1">
    <property type="nucleotide sequence ID" value="NZ_LT840184.1"/>
</dbReference>
<dbReference type="AlphaFoldDB" id="A0A1X7HQ51"/>
<dbReference type="InterPro" id="IPR010288">
    <property type="entry name" value="EcsB_ABC"/>
</dbReference>
<reference evidence="2 3" key="1">
    <citation type="submission" date="2017-04" db="EMBL/GenBank/DDBJ databases">
        <authorList>
            <person name="Afonso C.L."/>
            <person name="Miller P.J."/>
            <person name="Scott M.A."/>
            <person name="Spackman E."/>
            <person name="Goraichik I."/>
            <person name="Dimitrov K.M."/>
            <person name="Suarez D.L."/>
            <person name="Swayne D.E."/>
        </authorList>
    </citation>
    <scope>NUCLEOTIDE SEQUENCE [LARGE SCALE GENOMIC DNA]</scope>
    <source>
        <strain evidence="2 3">N3/975</strain>
    </source>
</reference>
<feature type="transmembrane region" description="Helical" evidence="1">
    <location>
        <begin position="208"/>
        <end position="225"/>
    </location>
</feature>
<feature type="transmembrane region" description="Helical" evidence="1">
    <location>
        <begin position="117"/>
        <end position="139"/>
    </location>
</feature>
<sequence>MKEKVEIQRKPRILHPGQLFRRRVLSHWKHQISVMKSVADWTVMLYILIPGLLLGGGLYMELWTSPLPAWVEWIPQQAAAAALLFMFSGNVLLFVEEGDMLFLRQQPRWMKGLMLRGMVYSITVTTLKGLLFLLIALPFLYRGFQLDSWTLIAWGLLAAGTAWCTNLMVQRIRVRFLGFKKWLFSNFMRWLSYAFYLTIFTLLPGMPASAAVTGLLLMAVAVLLMRLRLSMQGSFTADTREDARIRLWLTDIVLVQAVGKPPRIRSKAWLFRRSRRIYRSSAPEKRFAGAGVKAFLRNPENLLLYVQFSVVAIPAVLFPPIVIKLIMYGALMLLVSYLLRIKWTAFAEAEFSLVLPFSGTQQMSAGTLAVRTLMLIPALIISLAFSFSIWPSWIGLLSAVPLTLISSFSVPILFSLPSLKRKY</sequence>
<keyword evidence="1" id="KW-1133">Transmembrane helix</keyword>
<keyword evidence="1" id="KW-0472">Membrane</keyword>
<gene>
    <name evidence="2" type="ORF">SAMN05661091_5201</name>
</gene>
<feature type="transmembrane region" description="Helical" evidence="1">
    <location>
        <begin position="368"/>
        <end position="387"/>
    </location>
</feature>
<feature type="transmembrane region" description="Helical" evidence="1">
    <location>
        <begin position="151"/>
        <end position="169"/>
    </location>
</feature>
<feature type="transmembrane region" description="Helical" evidence="1">
    <location>
        <begin position="325"/>
        <end position="347"/>
    </location>
</feature>
<dbReference type="STRING" id="1313296.SAMN05661091_5201"/>
<evidence type="ECO:0000313" key="2">
    <source>
        <dbReference type="EMBL" id="SMF90714.1"/>
    </source>
</evidence>
<feature type="transmembrane region" description="Helical" evidence="1">
    <location>
        <begin position="302"/>
        <end position="319"/>
    </location>
</feature>
<dbReference type="EMBL" id="LT840184">
    <property type="protein sequence ID" value="SMF90714.1"/>
    <property type="molecule type" value="Genomic_DNA"/>
</dbReference>
<evidence type="ECO:0000313" key="3">
    <source>
        <dbReference type="Proteomes" id="UP000192940"/>
    </source>
</evidence>
<feature type="transmembrane region" description="Helical" evidence="1">
    <location>
        <begin position="181"/>
        <end position="202"/>
    </location>
</feature>
<dbReference type="Pfam" id="PF05975">
    <property type="entry name" value="EcsB"/>
    <property type="match status" value="1"/>
</dbReference>
<protein>
    <submittedName>
        <fullName evidence="2">ABC-2 type transport system permease protein</fullName>
    </submittedName>
</protein>
<feature type="transmembrane region" description="Helical" evidence="1">
    <location>
        <begin position="78"/>
        <end position="96"/>
    </location>
</feature>
<keyword evidence="3" id="KW-1185">Reference proteome</keyword>
<dbReference type="GO" id="GO:0016020">
    <property type="term" value="C:membrane"/>
    <property type="evidence" value="ECO:0007669"/>
    <property type="project" value="InterPro"/>
</dbReference>
<name>A0A1X7HQ51_9BACL</name>